<proteinExistence type="predicted"/>
<evidence type="ECO:0000313" key="1">
    <source>
        <dbReference type="EMBL" id="MBI4920241.1"/>
    </source>
</evidence>
<protein>
    <submittedName>
        <fullName evidence="1">Uncharacterized protein</fullName>
    </submittedName>
</protein>
<dbReference type="AlphaFoldDB" id="A0A933NWR3"/>
<evidence type="ECO:0000313" key="2">
    <source>
        <dbReference type="Proteomes" id="UP000782610"/>
    </source>
</evidence>
<dbReference type="Proteomes" id="UP000782610">
    <property type="component" value="Unassembled WGS sequence"/>
</dbReference>
<name>A0A933NWR3_9HYPH</name>
<reference evidence="1" key="1">
    <citation type="submission" date="2020-07" db="EMBL/GenBank/DDBJ databases">
        <title>Huge and variable diversity of episymbiotic CPR bacteria and DPANN archaea in groundwater ecosystems.</title>
        <authorList>
            <person name="He C.Y."/>
            <person name="Keren R."/>
            <person name="Whittaker M."/>
            <person name="Farag I.F."/>
            <person name="Doudna J."/>
            <person name="Cate J.H.D."/>
            <person name="Banfield J.F."/>
        </authorList>
    </citation>
    <scope>NUCLEOTIDE SEQUENCE</scope>
    <source>
        <strain evidence="1">NC_groundwater_1586_Pr3_B-0.1um_66_15</strain>
    </source>
</reference>
<organism evidence="1 2">
    <name type="scientific">Devosia nanyangense</name>
    <dbReference type="NCBI Taxonomy" id="1228055"/>
    <lineage>
        <taxon>Bacteria</taxon>
        <taxon>Pseudomonadati</taxon>
        <taxon>Pseudomonadota</taxon>
        <taxon>Alphaproteobacteria</taxon>
        <taxon>Hyphomicrobiales</taxon>
        <taxon>Devosiaceae</taxon>
        <taxon>Devosia</taxon>
    </lineage>
</organism>
<accession>A0A933NWR3</accession>
<comment type="caution">
    <text evidence="1">The sequence shown here is derived from an EMBL/GenBank/DDBJ whole genome shotgun (WGS) entry which is preliminary data.</text>
</comment>
<gene>
    <name evidence="1" type="ORF">HY834_00695</name>
</gene>
<dbReference type="EMBL" id="JACRAF010000004">
    <property type="protein sequence ID" value="MBI4920241.1"/>
    <property type="molecule type" value="Genomic_DNA"/>
</dbReference>
<sequence length="214" mass="23152">MAKTTDGSSEGGGKEAGALAEFLAAVTEFVANSSAMAAKAVGDVDTSDIISANSDILSGHMKSFSEHIMAQYSSLSDGQKAEVNNAVIVMGGTRSAQIGTDLATKKFSLAKSWKNLLKWLSQHLVELKKVIEAIVTFIFDLLGKEVPKWIHDLVLLIDEIYNFIMSLVGGEKGENQARLADELSAAEVNYWNEKAAVARFVNASRQDKHSRSEE</sequence>